<dbReference type="InterPro" id="IPR023799">
    <property type="entry name" value="RbfA_dom_sf"/>
</dbReference>
<dbReference type="EMBL" id="MHQZ01000020">
    <property type="protein sequence ID" value="OHA13972.1"/>
    <property type="molecule type" value="Genomic_DNA"/>
</dbReference>
<dbReference type="PANTHER" id="PTHR33515">
    <property type="entry name" value="RIBOSOME-BINDING FACTOR A, CHLOROPLASTIC-RELATED"/>
    <property type="match status" value="1"/>
</dbReference>
<evidence type="ECO:0000313" key="4">
    <source>
        <dbReference type="Proteomes" id="UP000178302"/>
    </source>
</evidence>
<dbReference type="GO" id="GO:0043024">
    <property type="term" value="F:ribosomal small subunit binding"/>
    <property type="evidence" value="ECO:0007669"/>
    <property type="project" value="TreeGrafter"/>
</dbReference>
<evidence type="ECO:0000256" key="1">
    <source>
        <dbReference type="ARBA" id="ARBA00022517"/>
    </source>
</evidence>
<comment type="similarity">
    <text evidence="2">Belongs to the RbfA family.</text>
</comment>
<dbReference type="Gene3D" id="3.30.300.20">
    <property type="match status" value="1"/>
</dbReference>
<reference evidence="3 4" key="1">
    <citation type="journal article" date="2016" name="Nat. Commun.">
        <title>Thousands of microbial genomes shed light on interconnected biogeochemical processes in an aquifer system.</title>
        <authorList>
            <person name="Anantharaman K."/>
            <person name="Brown C.T."/>
            <person name="Hug L.A."/>
            <person name="Sharon I."/>
            <person name="Castelle C.J."/>
            <person name="Probst A.J."/>
            <person name="Thomas B.C."/>
            <person name="Singh A."/>
            <person name="Wilkins M.J."/>
            <person name="Karaoz U."/>
            <person name="Brodie E.L."/>
            <person name="Williams K.H."/>
            <person name="Hubbard S.S."/>
            <person name="Banfield J.F."/>
        </authorList>
    </citation>
    <scope>NUCLEOTIDE SEQUENCE [LARGE SCALE GENOMIC DNA]</scope>
</reference>
<evidence type="ECO:0000313" key="3">
    <source>
        <dbReference type="EMBL" id="OHA13972.1"/>
    </source>
</evidence>
<comment type="caution">
    <text evidence="3">The sequence shown here is derived from an EMBL/GenBank/DDBJ whole genome shotgun (WGS) entry which is preliminary data.</text>
</comment>
<dbReference type="SUPFAM" id="SSF89919">
    <property type="entry name" value="Ribosome-binding factor A, RbfA"/>
    <property type="match status" value="1"/>
</dbReference>
<keyword evidence="1 2" id="KW-0690">Ribosome biogenesis</keyword>
<dbReference type="AlphaFoldDB" id="A0A1G2LSY9"/>
<keyword evidence="2" id="KW-0963">Cytoplasm</keyword>
<dbReference type="GO" id="GO:0030490">
    <property type="term" value="P:maturation of SSU-rRNA"/>
    <property type="evidence" value="ECO:0007669"/>
    <property type="project" value="UniProtKB-UniRule"/>
</dbReference>
<accession>A0A1G2LSY9</accession>
<sequence length="107" mass="12443">MSRRVEKANSLIRDIAAQFSAVNLNVKNVIISVAKAEVNRDLKHAKIFISVFPKDKNIFVLDELRRAKSEFQRYLASRFKAKFTPVCEFFIDKGEENARRIEELLKN</sequence>
<protein>
    <recommendedName>
        <fullName evidence="2">Ribosome-binding factor A</fullName>
    </recommendedName>
</protein>
<dbReference type="Pfam" id="PF02033">
    <property type="entry name" value="RBFA"/>
    <property type="match status" value="1"/>
</dbReference>
<dbReference type="InterPro" id="IPR000238">
    <property type="entry name" value="RbfA"/>
</dbReference>
<dbReference type="GO" id="GO:0005829">
    <property type="term" value="C:cytosol"/>
    <property type="evidence" value="ECO:0007669"/>
    <property type="project" value="TreeGrafter"/>
</dbReference>
<dbReference type="PANTHER" id="PTHR33515:SF1">
    <property type="entry name" value="RIBOSOME-BINDING FACTOR A, CHLOROPLASTIC-RELATED"/>
    <property type="match status" value="1"/>
</dbReference>
<dbReference type="HAMAP" id="MF_00003">
    <property type="entry name" value="RbfA"/>
    <property type="match status" value="1"/>
</dbReference>
<dbReference type="InterPro" id="IPR015946">
    <property type="entry name" value="KH_dom-like_a/b"/>
</dbReference>
<comment type="subunit">
    <text evidence="2">Monomer. Binds 30S ribosomal subunits, but not 50S ribosomal subunits or 70S ribosomes.</text>
</comment>
<organism evidence="3 4">
    <name type="scientific">Candidatus Tagabacteria bacterium RIFCSPLOWO2_01_FULL_39_11</name>
    <dbReference type="NCBI Taxonomy" id="1802295"/>
    <lineage>
        <taxon>Bacteria</taxon>
        <taxon>Candidatus Tagaibacteriota</taxon>
    </lineage>
</organism>
<gene>
    <name evidence="2" type="primary">rbfA</name>
    <name evidence="3" type="ORF">A2909_01640</name>
</gene>
<evidence type="ECO:0000256" key="2">
    <source>
        <dbReference type="HAMAP-Rule" id="MF_00003"/>
    </source>
</evidence>
<dbReference type="Proteomes" id="UP000178302">
    <property type="component" value="Unassembled WGS sequence"/>
</dbReference>
<comment type="function">
    <text evidence="2">One of several proteins that assist in the late maturation steps of the functional core of the 30S ribosomal subunit. Associates with free 30S ribosomal subunits (but not with 30S subunits that are part of 70S ribosomes or polysomes). Required for efficient processing of 16S rRNA. May interact with the 5'-terminal helix region of 16S rRNA.</text>
</comment>
<name>A0A1G2LSY9_9BACT</name>
<comment type="subcellular location">
    <subcellularLocation>
        <location evidence="2">Cytoplasm</location>
    </subcellularLocation>
</comment>
<proteinExistence type="inferred from homology"/>